<dbReference type="GO" id="GO:0000166">
    <property type="term" value="F:nucleotide binding"/>
    <property type="evidence" value="ECO:0007669"/>
    <property type="project" value="InterPro"/>
</dbReference>
<protein>
    <recommendedName>
        <fullName evidence="1">Helix-hairpin-helix DNA-binding motif class 1 domain-containing protein</fullName>
    </recommendedName>
</protein>
<dbReference type="InterPro" id="IPR010995">
    <property type="entry name" value="DNA_repair_Rad51/TF_NusA_a-hlx"/>
</dbReference>
<dbReference type="Gene3D" id="1.10.150.20">
    <property type="entry name" value="5' to 3' exonuclease, C-terminal subdomain"/>
    <property type="match status" value="1"/>
</dbReference>
<organism evidence="2 3">
    <name type="scientific">Halomonas heilongjiangensis</name>
    <dbReference type="NCBI Taxonomy" id="1387883"/>
    <lineage>
        <taxon>Bacteria</taxon>
        <taxon>Pseudomonadati</taxon>
        <taxon>Pseudomonadota</taxon>
        <taxon>Gammaproteobacteria</taxon>
        <taxon>Oceanospirillales</taxon>
        <taxon>Halomonadaceae</taxon>
        <taxon>Halomonas</taxon>
    </lineage>
</organism>
<evidence type="ECO:0000313" key="3">
    <source>
        <dbReference type="Proteomes" id="UP000235346"/>
    </source>
</evidence>
<comment type="caution">
    <text evidence="2">The sequence shown here is derived from an EMBL/GenBank/DDBJ whole genome shotgun (WGS) entry which is preliminary data.</text>
</comment>
<feature type="domain" description="Helix-hairpin-helix DNA-binding motif class 1" evidence="1">
    <location>
        <begin position="107"/>
        <end position="126"/>
    </location>
</feature>
<keyword evidence="3" id="KW-1185">Reference proteome</keyword>
<accession>A0A2N7TID6</accession>
<dbReference type="AlphaFoldDB" id="A0A2N7TID6"/>
<evidence type="ECO:0000313" key="2">
    <source>
        <dbReference type="EMBL" id="PMR67945.1"/>
    </source>
</evidence>
<dbReference type="OrthoDB" id="6171118at2"/>
<name>A0A2N7TID6_9GAMM</name>
<sequence length="160" mass="17099">MHETDQGHSPRHTVALELQAQAQRARKALLIVLATESPATAIAELDHAVEALARIEALASQHDFVDLPMLDDVGSSVDRLACELYHQGACDDLDAKALTAFIDRHARGLTALEGIGPASARKLFAHGISNLEQLRALDPTALDEVEGLGNATLARIKANL</sequence>
<dbReference type="Proteomes" id="UP000235346">
    <property type="component" value="Unassembled WGS sequence"/>
</dbReference>
<dbReference type="GO" id="GO:0003677">
    <property type="term" value="F:DNA binding"/>
    <property type="evidence" value="ECO:0007669"/>
    <property type="project" value="InterPro"/>
</dbReference>
<dbReference type="InterPro" id="IPR003583">
    <property type="entry name" value="Hlx-hairpin-Hlx_DNA-bd_motif"/>
</dbReference>
<dbReference type="SMART" id="SM00278">
    <property type="entry name" value="HhH1"/>
    <property type="match status" value="2"/>
</dbReference>
<gene>
    <name evidence="2" type="ORF">C1H66_17175</name>
</gene>
<feature type="domain" description="Helix-hairpin-helix DNA-binding motif class 1" evidence="1">
    <location>
        <begin position="140"/>
        <end position="159"/>
    </location>
</feature>
<dbReference type="RefSeq" id="WP_102629104.1">
    <property type="nucleotide sequence ID" value="NZ_PDOH01000023.1"/>
</dbReference>
<dbReference type="GO" id="GO:0006281">
    <property type="term" value="P:DNA repair"/>
    <property type="evidence" value="ECO:0007669"/>
    <property type="project" value="InterPro"/>
</dbReference>
<evidence type="ECO:0000259" key="1">
    <source>
        <dbReference type="SMART" id="SM00278"/>
    </source>
</evidence>
<dbReference type="Pfam" id="PF14520">
    <property type="entry name" value="HHH_5"/>
    <property type="match status" value="1"/>
</dbReference>
<proteinExistence type="predicted"/>
<dbReference type="EMBL" id="PNRE01000077">
    <property type="protein sequence ID" value="PMR67945.1"/>
    <property type="molecule type" value="Genomic_DNA"/>
</dbReference>
<reference evidence="2 3" key="1">
    <citation type="submission" date="2018-01" db="EMBL/GenBank/DDBJ databases">
        <title>Halomonas endophytica sp. nov., isolated from storage liquid in the stems of Populus euphratica.</title>
        <authorList>
            <person name="Chen C."/>
        </authorList>
    </citation>
    <scope>NUCLEOTIDE SEQUENCE [LARGE SCALE GENOMIC DNA]</scope>
    <source>
        <strain evidence="2 3">DSM 26881</strain>
    </source>
</reference>
<dbReference type="SUPFAM" id="SSF47794">
    <property type="entry name" value="Rad51 N-terminal domain-like"/>
    <property type="match status" value="1"/>
</dbReference>